<dbReference type="PANTHER" id="PTHR12245">
    <property type="entry name" value="SPRY DOMAIN CONTAINING SOCS BOX PROTEIN"/>
    <property type="match status" value="1"/>
</dbReference>
<dbReference type="PROSITE" id="PS50188">
    <property type="entry name" value="B302_SPRY"/>
    <property type="match status" value="1"/>
</dbReference>
<feature type="domain" description="B30.2/SPRY" evidence="1">
    <location>
        <begin position="1"/>
        <end position="160"/>
    </location>
</feature>
<dbReference type="OrthoDB" id="684045at2759"/>
<dbReference type="Pfam" id="PF00622">
    <property type="entry name" value="SPRY"/>
    <property type="match status" value="1"/>
</dbReference>
<dbReference type="SUPFAM" id="SSF49899">
    <property type="entry name" value="Concanavalin A-like lectins/glucanases"/>
    <property type="match status" value="1"/>
</dbReference>
<dbReference type="Gene3D" id="2.60.120.920">
    <property type="match status" value="1"/>
</dbReference>
<reference evidence="2" key="1">
    <citation type="submission" date="2021-06" db="EMBL/GenBank/DDBJ databases">
        <authorList>
            <person name="Kallberg Y."/>
            <person name="Tangrot J."/>
            <person name="Rosling A."/>
        </authorList>
    </citation>
    <scope>NUCLEOTIDE SEQUENCE</scope>
    <source>
        <strain evidence="2">CL551</strain>
    </source>
</reference>
<gene>
    <name evidence="2" type="ORF">AMORRO_LOCUS16026</name>
</gene>
<dbReference type="EMBL" id="CAJVPV010041650">
    <property type="protein sequence ID" value="CAG8762501.1"/>
    <property type="molecule type" value="Genomic_DNA"/>
</dbReference>
<organism evidence="2 3">
    <name type="scientific">Acaulospora morrowiae</name>
    <dbReference type="NCBI Taxonomy" id="94023"/>
    <lineage>
        <taxon>Eukaryota</taxon>
        <taxon>Fungi</taxon>
        <taxon>Fungi incertae sedis</taxon>
        <taxon>Mucoromycota</taxon>
        <taxon>Glomeromycotina</taxon>
        <taxon>Glomeromycetes</taxon>
        <taxon>Diversisporales</taxon>
        <taxon>Acaulosporaceae</taxon>
        <taxon>Acaulospora</taxon>
    </lineage>
</organism>
<dbReference type="InterPro" id="IPR013320">
    <property type="entry name" value="ConA-like_dom_sf"/>
</dbReference>
<dbReference type="AlphaFoldDB" id="A0A9N9J731"/>
<accession>A0A9N9J731</accession>
<dbReference type="InterPro" id="IPR050672">
    <property type="entry name" value="FBXO45-Fsn/SPSB_families"/>
</dbReference>
<dbReference type="InterPro" id="IPR001870">
    <property type="entry name" value="B30.2/SPRY"/>
</dbReference>
<keyword evidence="3" id="KW-1185">Reference proteome</keyword>
<feature type="non-terminal residue" evidence="2">
    <location>
        <position position="1"/>
    </location>
</feature>
<proteinExistence type="predicted"/>
<name>A0A9N9J731_9GLOM</name>
<dbReference type="PANTHER" id="PTHR12245:SF5">
    <property type="entry name" value="SPRY DOMAIN-CONTAINING SOCS BOX PROTEIN 3"/>
    <property type="match status" value="1"/>
</dbReference>
<dbReference type="Proteomes" id="UP000789342">
    <property type="component" value="Unassembled WGS sequence"/>
</dbReference>
<protein>
    <submittedName>
        <fullName evidence="2">4165_t:CDS:1</fullName>
    </submittedName>
</protein>
<evidence type="ECO:0000313" key="2">
    <source>
        <dbReference type="EMBL" id="CAG8762501.1"/>
    </source>
</evidence>
<dbReference type="InterPro" id="IPR043136">
    <property type="entry name" value="B30.2/SPRY_sf"/>
</dbReference>
<sequence>NSDYCSFEKLRSQVISDDGRTISAHQDIRYNERVRAIQSVETGIHNWDVIIESPSTSDWVGVCGEGDVINFSCGDYNSKVWILGSTGHVSNNAHQRPYGTPQFGRNTKVTVHLNMYDRTLAFSVNDVRYPPVLEWKNLPSKVYPLVSMRHNGRFRISRHN</sequence>
<comment type="caution">
    <text evidence="2">The sequence shown here is derived from an EMBL/GenBank/DDBJ whole genome shotgun (WGS) entry which is preliminary data.</text>
</comment>
<evidence type="ECO:0000259" key="1">
    <source>
        <dbReference type="PROSITE" id="PS50188"/>
    </source>
</evidence>
<evidence type="ECO:0000313" key="3">
    <source>
        <dbReference type="Proteomes" id="UP000789342"/>
    </source>
</evidence>
<dbReference type="InterPro" id="IPR003877">
    <property type="entry name" value="SPRY_dom"/>
</dbReference>